<dbReference type="RefSeq" id="WP_070972560.1">
    <property type="nucleotide sequence ID" value="NZ_CP017603.1"/>
</dbReference>
<dbReference type="Gene3D" id="3.10.580.10">
    <property type="entry name" value="CBS-domain"/>
    <property type="match status" value="1"/>
</dbReference>
<keyword evidence="1 2" id="KW-0129">CBS domain</keyword>
<dbReference type="AlphaFoldDB" id="A0AAC9RK89"/>
<proteinExistence type="predicted"/>
<reference evidence="5 7" key="2">
    <citation type="submission" date="2017-03" db="EMBL/GenBank/DDBJ databases">
        <title>Complete sequence of Clostridium formicaceticum DSM 92.</title>
        <authorList>
            <person name="Poehlein A."/>
            <person name="Karl M."/>
            <person name="Bengelsdorf F.R."/>
            <person name="Duerre P."/>
            <person name="Daniel R."/>
        </authorList>
    </citation>
    <scope>NUCLEOTIDE SEQUENCE [LARGE SCALE GENOMIC DNA]</scope>
    <source>
        <strain evidence="5 7">DSM 92</strain>
    </source>
</reference>
<dbReference type="PANTHER" id="PTHR43080:SF2">
    <property type="entry name" value="CBS DOMAIN-CONTAINING PROTEIN"/>
    <property type="match status" value="1"/>
</dbReference>
<dbReference type="KEGG" id="cfm:BJL90_20425"/>
<evidence type="ECO:0000313" key="5">
    <source>
        <dbReference type="EMBL" id="ARE88654.1"/>
    </source>
</evidence>
<dbReference type="PROSITE" id="PS51371">
    <property type="entry name" value="CBS"/>
    <property type="match status" value="1"/>
</dbReference>
<keyword evidence="6" id="KW-1185">Reference proteome</keyword>
<dbReference type="Pfam" id="PF00571">
    <property type="entry name" value="CBS"/>
    <property type="match status" value="1"/>
</dbReference>
<dbReference type="EMBL" id="CP020559">
    <property type="protein sequence ID" value="ARE88654.1"/>
    <property type="molecule type" value="Genomic_DNA"/>
</dbReference>
<evidence type="ECO:0000313" key="4">
    <source>
        <dbReference type="EMBL" id="AOY78019.1"/>
    </source>
</evidence>
<dbReference type="InterPro" id="IPR046342">
    <property type="entry name" value="CBS_dom_sf"/>
</dbReference>
<gene>
    <name evidence="4" type="ORF">BJL90_20425</name>
    <name evidence="5" type="ORF">CLFO_30600</name>
</gene>
<dbReference type="EMBL" id="CP017603">
    <property type="protein sequence ID" value="AOY78019.1"/>
    <property type="molecule type" value="Genomic_DNA"/>
</dbReference>
<evidence type="ECO:0000313" key="7">
    <source>
        <dbReference type="Proteomes" id="UP000192478"/>
    </source>
</evidence>
<dbReference type="SUPFAM" id="SSF54631">
    <property type="entry name" value="CBS-domain pair"/>
    <property type="match status" value="1"/>
</dbReference>
<dbReference type="PANTHER" id="PTHR43080">
    <property type="entry name" value="CBS DOMAIN-CONTAINING PROTEIN CBSX3, MITOCHONDRIAL"/>
    <property type="match status" value="1"/>
</dbReference>
<evidence type="ECO:0000256" key="1">
    <source>
        <dbReference type="ARBA" id="ARBA00023122"/>
    </source>
</evidence>
<reference evidence="4 6" key="1">
    <citation type="submission" date="2016-10" db="EMBL/GenBank/DDBJ databases">
        <title>Complete Genome Sequence of Acetogen Clostridium formicoaceticum ATCC 27076.</title>
        <authorList>
            <person name="Bao T."/>
            <person name="Cheng C."/>
            <person name="Zhao J."/>
            <person name="Yang S.-T."/>
            <person name="Wang J."/>
            <person name="Wang M."/>
        </authorList>
    </citation>
    <scope>NUCLEOTIDE SEQUENCE [LARGE SCALE GENOMIC DNA]</scope>
    <source>
        <strain evidence="4 6">ATCC 27076</strain>
    </source>
</reference>
<protein>
    <submittedName>
        <fullName evidence="5">CBS domain protein</fullName>
    </submittedName>
</protein>
<evidence type="ECO:0000313" key="6">
    <source>
        <dbReference type="Proteomes" id="UP000177894"/>
    </source>
</evidence>
<dbReference type="Proteomes" id="UP000177894">
    <property type="component" value="Chromosome"/>
</dbReference>
<name>A0AAC9RK89_9CLOT</name>
<dbReference type="Proteomes" id="UP000192478">
    <property type="component" value="Chromosome"/>
</dbReference>
<accession>A0AAC9RK89</accession>
<sequence length="71" mass="7979">MNLTAKDIMTKDVIFINEDNSIYEAIKVLVSVDVNCLHVLNSEGILVGIVTETDLVYISKKLSYKDLLIYS</sequence>
<organism evidence="5 7">
    <name type="scientific">Clostridium formicaceticum</name>
    <dbReference type="NCBI Taxonomy" id="1497"/>
    <lineage>
        <taxon>Bacteria</taxon>
        <taxon>Bacillati</taxon>
        <taxon>Bacillota</taxon>
        <taxon>Clostridia</taxon>
        <taxon>Eubacteriales</taxon>
        <taxon>Clostridiaceae</taxon>
        <taxon>Clostridium</taxon>
    </lineage>
</organism>
<feature type="domain" description="CBS" evidence="3">
    <location>
        <begin position="9"/>
        <end position="67"/>
    </location>
</feature>
<dbReference type="InterPro" id="IPR000644">
    <property type="entry name" value="CBS_dom"/>
</dbReference>
<evidence type="ECO:0000256" key="2">
    <source>
        <dbReference type="PROSITE-ProRule" id="PRU00703"/>
    </source>
</evidence>
<evidence type="ECO:0000259" key="3">
    <source>
        <dbReference type="PROSITE" id="PS51371"/>
    </source>
</evidence>
<dbReference type="SMART" id="SM00116">
    <property type="entry name" value="CBS"/>
    <property type="match status" value="1"/>
</dbReference>
<dbReference type="InterPro" id="IPR051257">
    <property type="entry name" value="Diverse_CBS-Domain"/>
</dbReference>